<comment type="caution">
    <text evidence="3">The sequence shown here is derived from an EMBL/GenBank/DDBJ whole genome shotgun (WGS) entry which is preliminary data.</text>
</comment>
<dbReference type="PANTHER" id="PTHR18895:SF74">
    <property type="entry name" value="MTRF1L RELEASE FACTOR GLUTAMINE METHYLTRANSFERASE"/>
    <property type="match status" value="1"/>
</dbReference>
<keyword evidence="3" id="KW-0489">Methyltransferase</keyword>
<sequence>MSERERRTAVWSEDGRERTALWRSESGMKPPRHIRVADDRMTADAAYRLACEGTALLWRGDYHGARQLLSALGRRVDRKPPKAGATPRETFHLQRQAQSRRARVLGMLLVPLEHGHGDEPVSGHGGGDGKGHKGYKGYAVPLRRAPDVNEACTEAYGQPAGAGGLSLVPLRELLGVVGAHEWHREGVPVPALGGDRVHPAYGVFSPVRGEYVDLVAEAELPPGGLAFDIGTGTGVLAAVLARRGAGRVVATDQDERALACARENAERLGVSGRLTVVEADLFPPGGEHASLVVCNPPWLPAKPTSPLEHAVYDPGSRMLRGFLSGLAERLAPDGEGWLILSDLAERLQLRTREELTAWIEGAGLRIAGREDTRPRHARAADAFDPLHFARAAEITSLWRLRHAGTGH</sequence>
<dbReference type="Pfam" id="PF05175">
    <property type="entry name" value="MTS"/>
    <property type="match status" value="1"/>
</dbReference>
<dbReference type="RefSeq" id="WP_241061427.1">
    <property type="nucleotide sequence ID" value="NZ_JAKWJU010000002.1"/>
</dbReference>
<protein>
    <submittedName>
        <fullName evidence="3">Class I SAM-dependent methyltransferase</fullName>
    </submittedName>
</protein>
<feature type="compositionally biased region" description="Basic and acidic residues" evidence="1">
    <location>
        <begin position="115"/>
        <end position="131"/>
    </location>
</feature>
<evidence type="ECO:0000313" key="3">
    <source>
        <dbReference type="EMBL" id="MCH6162488.1"/>
    </source>
</evidence>
<keyword evidence="3" id="KW-0808">Transferase</keyword>
<evidence type="ECO:0000256" key="1">
    <source>
        <dbReference type="SAM" id="MobiDB-lite"/>
    </source>
</evidence>
<dbReference type="InterPro" id="IPR029063">
    <property type="entry name" value="SAM-dependent_MTases_sf"/>
</dbReference>
<dbReference type="InterPro" id="IPR002052">
    <property type="entry name" value="DNA_methylase_N6_adenine_CS"/>
</dbReference>
<accession>A0ABS9T203</accession>
<feature type="domain" description="Methyltransferase small" evidence="2">
    <location>
        <begin position="223"/>
        <end position="301"/>
    </location>
</feature>
<evidence type="ECO:0000313" key="4">
    <source>
        <dbReference type="Proteomes" id="UP001166784"/>
    </source>
</evidence>
<dbReference type="GO" id="GO:0008168">
    <property type="term" value="F:methyltransferase activity"/>
    <property type="evidence" value="ECO:0007669"/>
    <property type="project" value="UniProtKB-KW"/>
</dbReference>
<evidence type="ECO:0000259" key="2">
    <source>
        <dbReference type="Pfam" id="PF05175"/>
    </source>
</evidence>
<dbReference type="InterPro" id="IPR007848">
    <property type="entry name" value="Small_mtfrase_dom"/>
</dbReference>
<dbReference type="GO" id="GO:0032259">
    <property type="term" value="P:methylation"/>
    <property type="evidence" value="ECO:0007669"/>
    <property type="project" value="UniProtKB-KW"/>
</dbReference>
<dbReference type="SUPFAM" id="SSF53335">
    <property type="entry name" value="S-adenosyl-L-methionine-dependent methyltransferases"/>
    <property type="match status" value="1"/>
</dbReference>
<dbReference type="Proteomes" id="UP001166784">
    <property type="component" value="Unassembled WGS sequence"/>
</dbReference>
<reference evidence="3" key="2">
    <citation type="journal article" date="2023" name="Int. J. Syst. Evol. Microbiol.">
        <title>Streptomyces marispadix sp. nov., isolated from marine beach sediment of the Northern Coast of Portugal.</title>
        <authorList>
            <person name="dos Santos J.D.N."/>
            <person name="Vitorino I.R."/>
            <person name="Kallscheuer N."/>
            <person name="Srivastava A."/>
            <person name="Krautwurst S."/>
            <person name="Marz M."/>
            <person name="Jogler C."/>
            <person name="Lobo Da Cunha A."/>
            <person name="Catita J."/>
            <person name="Goncalves H."/>
            <person name="Gonzalez I."/>
            <person name="Reyes F."/>
            <person name="Lage O.M."/>
        </authorList>
    </citation>
    <scope>NUCLEOTIDE SEQUENCE</scope>
    <source>
        <strain evidence="3">M600PL45_2</strain>
    </source>
</reference>
<gene>
    <name evidence="3" type="ORF">MMA15_19475</name>
</gene>
<keyword evidence="4" id="KW-1185">Reference proteome</keyword>
<dbReference type="PANTHER" id="PTHR18895">
    <property type="entry name" value="HEMK METHYLTRANSFERASE"/>
    <property type="match status" value="1"/>
</dbReference>
<dbReference type="EMBL" id="JAKWJU010000002">
    <property type="protein sequence ID" value="MCH6162488.1"/>
    <property type="molecule type" value="Genomic_DNA"/>
</dbReference>
<dbReference type="InterPro" id="IPR050320">
    <property type="entry name" value="N5-glutamine_MTase"/>
</dbReference>
<reference evidence="3" key="1">
    <citation type="submission" date="2022-03" db="EMBL/GenBank/DDBJ databases">
        <authorList>
            <person name="Santos J.D.N."/>
            <person name="Kallscheuer N."/>
            <person name="Jogler C."/>
            <person name="Lage O.M."/>
        </authorList>
    </citation>
    <scope>NUCLEOTIDE SEQUENCE</scope>
    <source>
        <strain evidence="3">M600PL45_2</strain>
    </source>
</reference>
<organism evidence="3 4">
    <name type="scientific">Streptomyces marispadix</name>
    <dbReference type="NCBI Taxonomy" id="2922868"/>
    <lineage>
        <taxon>Bacteria</taxon>
        <taxon>Bacillati</taxon>
        <taxon>Actinomycetota</taxon>
        <taxon>Actinomycetes</taxon>
        <taxon>Kitasatosporales</taxon>
        <taxon>Streptomycetaceae</taxon>
        <taxon>Streptomyces</taxon>
    </lineage>
</organism>
<dbReference type="CDD" id="cd02440">
    <property type="entry name" value="AdoMet_MTases"/>
    <property type="match status" value="1"/>
</dbReference>
<proteinExistence type="predicted"/>
<dbReference type="PROSITE" id="PS00092">
    <property type="entry name" value="N6_MTASE"/>
    <property type="match status" value="1"/>
</dbReference>
<dbReference type="Gene3D" id="3.40.50.150">
    <property type="entry name" value="Vaccinia Virus protein VP39"/>
    <property type="match status" value="1"/>
</dbReference>
<feature type="region of interest" description="Disordered" evidence="1">
    <location>
        <begin position="115"/>
        <end position="134"/>
    </location>
</feature>
<name>A0ABS9T203_9ACTN</name>